<evidence type="ECO:0000256" key="1">
    <source>
        <dbReference type="SAM" id="SignalP"/>
    </source>
</evidence>
<gene>
    <name evidence="3" type="ORF">C5745_16255</name>
</gene>
<reference evidence="3 4" key="1">
    <citation type="submission" date="2018-02" db="EMBL/GenBank/DDBJ databases">
        <title>The draft genome of Sphingobacterium sp. 5JN-11.</title>
        <authorList>
            <person name="Liu L."/>
            <person name="Li L."/>
            <person name="Liang L."/>
            <person name="Zhang X."/>
            <person name="Wang T."/>
        </authorList>
    </citation>
    <scope>NUCLEOTIDE SEQUENCE [LARGE SCALE GENOMIC DNA]</scope>
    <source>
        <strain evidence="3 4">5JN-11</strain>
    </source>
</reference>
<dbReference type="InterPro" id="IPR004843">
    <property type="entry name" value="Calcineurin-like_PHP"/>
</dbReference>
<dbReference type="RefSeq" id="WP_105718065.1">
    <property type="nucleotide sequence ID" value="NZ_PVBQ01000015.1"/>
</dbReference>
<dbReference type="PANTHER" id="PTHR43143">
    <property type="entry name" value="METALLOPHOSPHOESTERASE, CALCINEURIN SUPERFAMILY"/>
    <property type="match status" value="1"/>
</dbReference>
<protein>
    <submittedName>
        <fullName evidence="3">Serine/threonine protein phosphatase</fullName>
    </submittedName>
</protein>
<feature type="domain" description="Calcineurin-like phosphoesterase" evidence="2">
    <location>
        <begin position="56"/>
        <end position="278"/>
    </location>
</feature>
<feature type="signal peptide" evidence="1">
    <location>
        <begin position="1"/>
        <end position="20"/>
    </location>
</feature>
<name>A0A2S9J0N9_9SPHI</name>
<evidence type="ECO:0000259" key="2">
    <source>
        <dbReference type="Pfam" id="PF00149"/>
    </source>
</evidence>
<keyword evidence="4" id="KW-1185">Reference proteome</keyword>
<dbReference type="InterPro" id="IPR051918">
    <property type="entry name" value="STPP_CPPED1"/>
</dbReference>
<comment type="caution">
    <text evidence="3">The sequence shown here is derived from an EMBL/GenBank/DDBJ whole genome shotgun (WGS) entry which is preliminary data.</text>
</comment>
<dbReference type="SUPFAM" id="SSF56300">
    <property type="entry name" value="Metallo-dependent phosphatases"/>
    <property type="match status" value="1"/>
</dbReference>
<evidence type="ECO:0000313" key="3">
    <source>
        <dbReference type="EMBL" id="PRD46332.1"/>
    </source>
</evidence>
<organism evidence="3 4">
    <name type="scientific">Sphingobacterium haloxyli</name>
    <dbReference type="NCBI Taxonomy" id="2100533"/>
    <lineage>
        <taxon>Bacteria</taxon>
        <taxon>Pseudomonadati</taxon>
        <taxon>Bacteroidota</taxon>
        <taxon>Sphingobacteriia</taxon>
        <taxon>Sphingobacteriales</taxon>
        <taxon>Sphingobacteriaceae</taxon>
        <taxon>Sphingobacterium</taxon>
    </lineage>
</organism>
<dbReference type="Gene3D" id="3.60.21.10">
    <property type="match status" value="1"/>
</dbReference>
<dbReference type="EMBL" id="PVBQ01000015">
    <property type="protein sequence ID" value="PRD46332.1"/>
    <property type="molecule type" value="Genomic_DNA"/>
</dbReference>
<proteinExistence type="predicted"/>
<dbReference type="Proteomes" id="UP000239711">
    <property type="component" value="Unassembled WGS sequence"/>
</dbReference>
<sequence>MKKTTFLMIALLYVTQVAVAQRPILENPKSWSMIVLPDIQNYSKWERNQPILDLMTAWIAENIDSLNIQMVLCVGDLVEQNDLINQGHDGNQTGRQQWEMVSRSFGRLDNKVPYILATGNHDYNVDKQGIRHSRYNEYITIEKNWLNRKAIVQNATNEHGEPTLENSAFEIKQLHGQDYLFLNIEFAPRDTIVTWAHRVASLPQYKNHRIILLTHAYLNNKDQRTSKHPKWFTYEPYAIDRVVQKSPMIPLPDANHGEQIWEKLVNPSSNIEMVISGHISGEGYRMDRNKQGKAVHQMLFDTQSEGGGHRNGNGGDGWIRILEFFPDNKTVKVKTFSPLFGASPKTQSLAWKNDERNEYTLSFD</sequence>
<dbReference type="GO" id="GO:0016787">
    <property type="term" value="F:hydrolase activity"/>
    <property type="evidence" value="ECO:0007669"/>
    <property type="project" value="InterPro"/>
</dbReference>
<dbReference type="InterPro" id="IPR029052">
    <property type="entry name" value="Metallo-depent_PP-like"/>
</dbReference>
<feature type="chain" id="PRO_5015448393" evidence="1">
    <location>
        <begin position="21"/>
        <end position="364"/>
    </location>
</feature>
<dbReference type="OrthoDB" id="9772095at2"/>
<accession>A0A2S9J0N9</accession>
<dbReference type="AlphaFoldDB" id="A0A2S9J0N9"/>
<dbReference type="Pfam" id="PF00149">
    <property type="entry name" value="Metallophos"/>
    <property type="match status" value="1"/>
</dbReference>
<dbReference type="PANTHER" id="PTHR43143:SF5">
    <property type="entry name" value="SECRETED PROTEIN"/>
    <property type="match status" value="1"/>
</dbReference>
<evidence type="ECO:0000313" key="4">
    <source>
        <dbReference type="Proteomes" id="UP000239711"/>
    </source>
</evidence>
<keyword evidence="1" id="KW-0732">Signal</keyword>